<evidence type="ECO:0000256" key="1">
    <source>
        <dbReference type="SAM" id="MobiDB-lite"/>
    </source>
</evidence>
<dbReference type="Proteomes" id="UP001470230">
    <property type="component" value="Unassembled WGS sequence"/>
</dbReference>
<proteinExistence type="predicted"/>
<evidence type="ECO:0000313" key="3">
    <source>
        <dbReference type="Proteomes" id="UP001470230"/>
    </source>
</evidence>
<keyword evidence="3" id="KW-1185">Reference proteome</keyword>
<gene>
    <name evidence="2" type="ORF">M9Y10_035848</name>
</gene>
<sequence>MVYLANDIGSYTAYMRYFFDVTGASKQAPVNPAKYVFKDRTFAPRKITDGKGNEVIIKPNQNCYLVNKKEQTLQMKTANPNDDIHLEFKREDKTMVFVKQSGQEGDFRKFDWTIPDEFGEYHLIGWINDNYCIDLTYIYTNEVQKGPTKEETQLLNEYRSKIDKNFVKPEEKVDNKKKPEQNTTNEEVEKKRSSKCCLLI</sequence>
<feature type="compositionally biased region" description="Basic and acidic residues" evidence="1">
    <location>
        <begin position="166"/>
        <end position="180"/>
    </location>
</feature>
<evidence type="ECO:0000313" key="2">
    <source>
        <dbReference type="EMBL" id="KAK8837907.1"/>
    </source>
</evidence>
<feature type="region of interest" description="Disordered" evidence="1">
    <location>
        <begin position="166"/>
        <end position="195"/>
    </location>
</feature>
<protein>
    <submittedName>
        <fullName evidence="2">Uncharacterized protein</fullName>
    </submittedName>
</protein>
<name>A0ABR2GVF3_9EUKA</name>
<reference evidence="2 3" key="1">
    <citation type="submission" date="2024-04" db="EMBL/GenBank/DDBJ databases">
        <title>Tritrichomonas musculus Genome.</title>
        <authorList>
            <person name="Alves-Ferreira E."/>
            <person name="Grigg M."/>
            <person name="Lorenzi H."/>
            <person name="Galac M."/>
        </authorList>
    </citation>
    <scope>NUCLEOTIDE SEQUENCE [LARGE SCALE GENOMIC DNA]</scope>
    <source>
        <strain evidence="2 3">EAF2021</strain>
    </source>
</reference>
<comment type="caution">
    <text evidence="2">The sequence shown here is derived from an EMBL/GenBank/DDBJ whole genome shotgun (WGS) entry which is preliminary data.</text>
</comment>
<dbReference type="EMBL" id="JAPFFF010000057">
    <property type="protein sequence ID" value="KAK8837907.1"/>
    <property type="molecule type" value="Genomic_DNA"/>
</dbReference>
<organism evidence="2 3">
    <name type="scientific">Tritrichomonas musculus</name>
    <dbReference type="NCBI Taxonomy" id="1915356"/>
    <lineage>
        <taxon>Eukaryota</taxon>
        <taxon>Metamonada</taxon>
        <taxon>Parabasalia</taxon>
        <taxon>Tritrichomonadida</taxon>
        <taxon>Tritrichomonadidae</taxon>
        <taxon>Tritrichomonas</taxon>
    </lineage>
</organism>
<accession>A0ABR2GVF3</accession>